<evidence type="ECO:0000256" key="3">
    <source>
        <dbReference type="ARBA" id="ARBA00005179"/>
    </source>
</evidence>
<dbReference type="Proteomes" id="UP001497453">
    <property type="component" value="Chromosome 3"/>
</dbReference>
<evidence type="ECO:0000256" key="4">
    <source>
        <dbReference type="ARBA" id="ARBA00010617"/>
    </source>
</evidence>
<protein>
    <recommendedName>
        <fullName evidence="17">Cytochrome P450</fullName>
    </recommendedName>
</protein>
<keyword evidence="10 13" id="KW-0408">Iron</keyword>
<evidence type="ECO:0000256" key="14">
    <source>
        <dbReference type="SAM" id="Phobius"/>
    </source>
</evidence>
<comment type="pathway">
    <text evidence="3">Secondary metabolite biosynthesis.</text>
</comment>
<keyword evidence="12 14" id="KW-0472">Membrane</keyword>
<dbReference type="InterPro" id="IPR050364">
    <property type="entry name" value="Cytochrome_P450_fung"/>
</dbReference>
<evidence type="ECO:0000256" key="2">
    <source>
        <dbReference type="ARBA" id="ARBA00004370"/>
    </source>
</evidence>
<dbReference type="PANTHER" id="PTHR46300:SF11">
    <property type="entry name" value="OXIDOREDUCTASE, PUTATIVE-RELATED"/>
    <property type="match status" value="1"/>
</dbReference>
<evidence type="ECO:0000256" key="8">
    <source>
        <dbReference type="ARBA" id="ARBA00022989"/>
    </source>
</evidence>
<dbReference type="CDD" id="cd11065">
    <property type="entry name" value="CYP64-like"/>
    <property type="match status" value="1"/>
</dbReference>
<keyword evidence="6 14" id="KW-0812">Transmembrane</keyword>
<comment type="cofactor">
    <cofactor evidence="1">
        <name>heme</name>
        <dbReference type="ChEBI" id="CHEBI:30413"/>
    </cofactor>
</comment>
<keyword evidence="8 14" id="KW-1133">Transmembrane helix</keyword>
<dbReference type="InterPro" id="IPR036396">
    <property type="entry name" value="Cyt_P450_sf"/>
</dbReference>
<evidence type="ECO:0000256" key="5">
    <source>
        <dbReference type="ARBA" id="ARBA00022617"/>
    </source>
</evidence>
<dbReference type="EMBL" id="OZ037946">
    <property type="protein sequence ID" value="CAL1704844.1"/>
    <property type="molecule type" value="Genomic_DNA"/>
</dbReference>
<evidence type="ECO:0000256" key="9">
    <source>
        <dbReference type="ARBA" id="ARBA00023002"/>
    </source>
</evidence>
<dbReference type="PRINTS" id="PR00463">
    <property type="entry name" value="EP450I"/>
</dbReference>
<reference evidence="16" key="1">
    <citation type="submission" date="2024-04" db="EMBL/GenBank/DDBJ databases">
        <authorList>
            <person name="Shaw F."/>
            <person name="Minotto A."/>
        </authorList>
    </citation>
    <scope>NUCLEOTIDE SEQUENCE [LARGE SCALE GENOMIC DNA]</scope>
</reference>
<keyword evidence="9 13" id="KW-0560">Oxidoreductase</keyword>
<dbReference type="PANTHER" id="PTHR46300">
    <property type="entry name" value="P450, PUTATIVE (EUROFUNG)-RELATED-RELATED"/>
    <property type="match status" value="1"/>
</dbReference>
<proteinExistence type="inferred from homology"/>
<dbReference type="InterPro" id="IPR002401">
    <property type="entry name" value="Cyt_P450_E_grp-I"/>
</dbReference>
<dbReference type="InterPro" id="IPR001128">
    <property type="entry name" value="Cyt_P450"/>
</dbReference>
<evidence type="ECO:0000256" key="1">
    <source>
        <dbReference type="ARBA" id="ARBA00001971"/>
    </source>
</evidence>
<gene>
    <name evidence="15" type="ORF">GFSPODELE1_LOCUS5169</name>
</gene>
<dbReference type="Gene3D" id="1.10.630.10">
    <property type="entry name" value="Cytochrome P450"/>
    <property type="match status" value="1"/>
</dbReference>
<organism evidence="15 16">
    <name type="scientific">Somion occarium</name>
    <dbReference type="NCBI Taxonomy" id="3059160"/>
    <lineage>
        <taxon>Eukaryota</taxon>
        <taxon>Fungi</taxon>
        <taxon>Dikarya</taxon>
        <taxon>Basidiomycota</taxon>
        <taxon>Agaricomycotina</taxon>
        <taxon>Agaricomycetes</taxon>
        <taxon>Polyporales</taxon>
        <taxon>Cerrenaceae</taxon>
        <taxon>Somion</taxon>
    </lineage>
</organism>
<dbReference type="InterPro" id="IPR017972">
    <property type="entry name" value="Cyt_P450_CS"/>
</dbReference>
<evidence type="ECO:0000313" key="16">
    <source>
        <dbReference type="Proteomes" id="UP001497453"/>
    </source>
</evidence>
<keyword evidence="5 13" id="KW-0349">Heme</keyword>
<dbReference type="PROSITE" id="PS00086">
    <property type="entry name" value="CYTOCHROME_P450"/>
    <property type="match status" value="1"/>
</dbReference>
<evidence type="ECO:0000256" key="12">
    <source>
        <dbReference type="ARBA" id="ARBA00023136"/>
    </source>
</evidence>
<keyword evidence="16" id="KW-1185">Reference proteome</keyword>
<evidence type="ECO:0000256" key="7">
    <source>
        <dbReference type="ARBA" id="ARBA00022723"/>
    </source>
</evidence>
<evidence type="ECO:0000256" key="10">
    <source>
        <dbReference type="ARBA" id="ARBA00023004"/>
    </source>
</evidence>
<evidence type="ECO:0000256" key="11">
    <source>
        <dbReference type="ARBA" id="ARBA00023033"/>
    </source>
</evidence>
<dbReference type="SUPFAM" id="SSF48264">
    <property type="entry name" value="Cytochrome P450"/>
    <property type="match status" value="1"/>
</dbReference>
<evidence type="ECO:0000256" key="13">
    <source>
        <dbReference type="RuleBase" id="RU000461"/>
    </source>
</evidence>
<evidence type="ECO:0008006" key="17">
    <source>
        <dbReference type="Google" id="ProtNLM"/>
    </source>
</evidence>
<evidence type="ECO:0000313" key="15">
    <source>
        <dbReference type="EMBL" id="CAL1704844.1"/>
    </source>
</evidence>
<name>A0ABP1DDW9_9APHY</name>
<accession>A0ABP1DDW9</accession>
<keyword evidence="11 13" id="KW-0503">Monooxygenase</keyword>
<dbReference type="Pfam" id="PF00067">
    <property type="entry name" value="p450"/>
    <property type="match status" value="1"/>
</dbReference>
<evidence type="ECO:0000256" key="6">
    <source>
        <dbReference type="ARBA" id="ARBA00022692"/>
    </source>
</evidence>
<keyword evidence="7 13" id="KW-0479">Metal-binding</keyword>
<comment type="subcellular location">
    <subcellularLocation>
        <location evidence="2">Membrane</location>
    </subcellularLocation>
</comment>
<feature type="transmembrane region" description="Helical" evidence="14">
    <location>
        <begin position="20"/>
        <end position="38"/>
    </location>
</feature>
<sequence length="527" mass="59887">MSADIIASPHVIFPVLSAKVTLSLVVAAVLYALLPYLFRKNLVDKDGNPIPPGPLIRFPYLPKFPELSLDGWAKQFGPIYSVWIGNQLYVVISDPHIARDIFVNNGAIFSSRKDYFIKNQAILRGRAITASQYNDKWRQHRRIATQFMTARAVEGYVNMVDYESHILIRSFYQESCHGAVPVNPQYVSVRYTLNVMLAISLGTRTDSFNDPLIQRTLSIALEFNDLTGPVANMADFITPLQWIPTAKQVRGRKLHDEMVEVYGALLLKVKARMDAGEDVPDCLAKTLFEIREQEGLDWEDMCMLTAVFTLGGVHSTAGIVQWFLALLPSHPDVARRAYEELDNVVGTDQLPSAEDECRLPYIRAIIKEVQRVHAPFWMATPHYSTEDYVYKGLFLPKDTAVVLNCYTLHHNEERYADPHTFNPDRYLNDRLSCADSAKLSNVMDRDHWAFGAGRRICPGIAVAECVLWLAVSRLLWSFTVHELPNEPISLEEYEGTSGRTPVPFRVRLIPRHDRVHSVMQLRDEITL</sequence>
<comment type="similarity">
    <text evidence="4 13">Belongs to the cytochrome P450 family.</text>
</comment>